<evidence type="ECO:0000256" key="3">
    <source>
        <dbReference type="ARBA" id="ARBA00022692"/>
    </source>
</evidence>
<dbReference type="InterPro" id="IPR017039">
    <property type="entry name" value="Virul_fac_BrkB"/>
</dbReference>
<dbReference type="Pfam" id="PF03631">
    <property type="entry name" value="Virul_fac_BrkB"/>
    <property type="match status" value="1"/>
</dbReference>
<evidence type="ECO:0000256" key="4">
    <source>
        <dbReference type="ARBA" id="ARBA00022989"/>
    </source>
</evidence>
<feature type="compositionally biased region" description="Pro residues" evidence="6">
    <location>
        <begin position="297"/>
        <end position="306"/>
    </location>
</feature>
<evidence type="ECO:0000256" key="1">
    <source>
        <dbReference type="ARBA" id="ARBA00004651"/>
    </source>
</evidence>
<sequence>MHPTSLTPARPGPRDWLALARRAFDAWLQDYAPSMGAALAYYTVFSLGPVMLLVISIAGLVFGEEAAQRALFGELQRVMGRDAAEAVQAVLATFRDGSRAGTGTAIGLVLLLVGATTVFAELQDALDRIWRAPTRGRPSGPWALVRARFLSFGLILGIAFLLMVSLVLSAAVSALGSWWGTWFGAWELLAQALNLVLGFAITTLVFALIYKLMPRVKVRWLDVWLGAAITAALFSLGQVLIGLYIGKTGVASGWGAAGSLVIVFVWVYWAAQVFLLGAEFTWVYAKTWGSMRGLVTPPPAEGPAPSPGEAVTATPRATLEPPGAALPPFDGRVGASALGRGGG</sequence>
<gene>
    <name evidence="8" type="ORF">EV684_105191</name>
</gene>
<evidence type="ECO:0000256" key="7">
    <source>
        <dbReference type="SAM" id="Phobius"/>
    </source>
</evidence>
<keyword evidence="4 7" id="KW-1133">Transmembrane helix</keyword>
<evidence type="ECO:0000313" key="8">
    <source>
        <dbReference type="EMBL" id="TCP03025.1"/>
    </source>
</evidence>
<feature type="transmembrane region" description="Helical" evidence="7">
    <location>
        <begin position="39"/>
        <end position="62"/>
    </location>
</feature>
<dbReference type="PANTHER" id="PTHR30213">
    <property type="entry name" value="INNER MEMBRANE PROTEIN YHJD"/>
    <property type="match status" value="1"/>
</dbReference>
<dbReference type="EMBL" id="SLXD01000005">
    <property type="protein sequence ID" value="TCP03025.1"/>
    <property type="molecule type" value="Genomic_DNA"/>
</dbReference>
<accession>A0A4R2MD07</accession>
<keyword evidence="5 7" id="KW-0472">Membrane</keyword>
<dbReference type="Proteomes" id="UP000295106">
    <property type="component" value="Unassembled WGS sequence"/>
</dbReference>
<dbReference type="OrthoDB" id="9797028at2"/>
<organism evidence="8 9">
    <name type="scientific">Rubrivivax gelatinosus</name>
    <name type="common">Rhodocyclus gelatinosus</name>
    <name type="synonym">Rhodopseudomonas gelatinosa</name>
    <dbReference type="NCBI Taxonomy" id="28068"/>
    <lineage>
        <taxon>Bacteria</taxon>
        <taxon>Pseudomonadati</taxon>
        <taxon>Pseudomonadota</taxon>
        <taxon>Betaproteobacteria</taxon>
        <taxon>Burkholderiales</taxon>
        <taxon>Sphaerotilaceae</taxon>
        <taxon>Rubrivivax</taxon>
    </lineage>
</organism>
<proteinExistence type="predicted"/>
<feature type="transmembrane region" description="Helical" evidence="7">
    <location>
        <begin position="221"/>
        <end position="245"/>
    </location>
</feature>
<comment type="subcellular location">
    <subcellularLocation>
        <location evidence="1">Cell membrane</location>
        <topology evidence="1">Multi-pass membrane protein</topology>
    </subcellularLocation>
</comment>
<evidence type="ECO:0000256" key="5">
    <source>
        <dbReference type="ARBA" id="ARBA00023136"/>
    </source>
</evidence>
<dbReference type="PANTHER" id="PTHR30213:SF1">
    <property type="entry name" value="INNER MEMBRANE PROTEIN YHJD"/>
    <property type="match status" value="1"/>
</dbReference>
<dbReference type="AlphaFoldDB" id="A0A4R2MD07"/>
<dbReference type="RefSeq" id="WP_132646680.1">
    <property type="nucleotide sequence ID" value="NZ_CP181386.1"/>
</dbReference>
<evidence type="ECO:0000313" key="9">
    <source>
        <dbReference type="Proteomes" id="UP000295106"/>
    </source>
</evidence>
<feature type="region of interest" description="Disordered" evidence="6">
    <location>
        <begin position="297"/>
        <end position="343"/>
    </location>
</feature>
<name>A0A4R2MD07_RUBGE</name>
<feature type="transmembrane region" description="Helical" evidence="7">
    <location>
        <begin position="188"/>
        <end position="209"/>
    </location>
</feature>
<feature type="transmembrane region" description="Helical" evidence="7">
    <location>
        <begin position="257"/>
        <end position="284"/>
    </location>
</feature>
<evidence type="ECO:0000256" key="6">
    <source>
        <dbReference type="SAM" id="MobiDB-lite"/>
    </source>
</evidence>
<dbReference type="GeneID" id="99684543"/>
<evidence type="ECO:0000256" key="2">
    <source>
        <dbReference type="ARBA" id="ARBA00022475"/>
    </source>
</evidence>
<reference evidence="8 9" key="1">
    <citation type="submission" date="2019-03" db="EMBL/GenBank/DDBJ databases">
        <title>Genomic Encyclopedia of Type Strains, Phase IV (KMG-IV): sequencing the most valuable type-strain genomes for metagenomic binning, comparative biology and taxonomic classification.</title>
        <authorList>
            <person name="Goeker M."/>
        </authorList>
    </citation>
    <scope>NUCLEOTIDE SEQUENCE [LARGE SCALE GENOMIC DNA]</scope>
    <source>
        <strain evidence="8 9">DSM 1709</strain>
    </source>
</reference>
<keyword evidence="3 7" id="KW-0812">Transmembrane</keyword>
<feature type="transmembrane region" description="Helical" evidence="7">
    <location>
        <begin position="149"/>
        <end position="176"/>
    </location>
</feature>
<dbReference type="PIRSF" id="PIRSF035875">
    <property type="entry name" value="RNase_BN"/>
    <property type="match status" value="1"/>
</dbReference>
<keyword evidence="2" id="KW-1003">Cell membrane</keyword>
<dbReference type="GO" id="GO:0005886">
    <property type="term" value="C:plasma membrane"/>
    <property type="evidence" value="ECO:0007669"/>
    <property type="project" value="UniProtKB-SubCell"/>
</dbReference>
<comment type="caution">
    <text evidence="8">The sequence shown here is derived from an EMBL/GenBank/DDBJ whole genome shotgun (WGS) entry which is preliminary data.</text>
</comment>
<dbReference type="NCBIfam" id="TIGR00765">
    <property type="entry name" value="yihY_not_rbn"/>
    <property type="match status" value="1"/>
</dbReference>
<protein>
    <submittedName>
        <fullName evidence="8">Membrane protein</fullName>
    </submittedName>
</protein>